<dbReference type="SUPFAM" id="SSF56194">
    <property type="entry name" value="Uridine diphospho-N-Acetylenolpyruvylglucosamine reductase, MurB, C-terminal domain"/>
    <property type="match status" value="1"/>
</dbReference>
<dbReference type="SUPFAM" id="SSF56176">
    <property type="entry name" value="FAD-binding/transporter-associated domain-like"/>
    <property type="match status" value="1"/>
</dbReference>
<dbReference type="GO" id="GO:0008360">
    <property type="term" value="P:regulation of cell shape"/>
    <property type="evidence" value="ECO:0007669"/>
    <property type="project" value="UniProtKB-KW"/>
</dbReference>
<protein>
    <recommendedName>
        <fullName evidence="7 20">UDP-N-acetylenolpyruvoylglucosamine reductase</fullName>
        <ecNumber evidence="6 20">1.3.1.98</ecNumber>
    </recommendedName>
    <alternativeName>
        <fullName evidence="18 20">UDP-N-acetylmuramate dehydrogenase</fullName>
    </alternativeName>
</protein>
<feature type="active site" description="Proton donor" evidence="20">
    <location>
        <position position="220"/>
    </location>
</feature>
<dbReference type="GO" id="GO:0071555">
    <property type="term" value="P:cell wall organization"/>
    <property type="evidence" value="ECO:0007669"/>
    <property type="project" value="UniProtKB-KW"/>
</dbReference>
<comment type="catalytic activity">
    <reaction evidence="19 20">
        <text>UDP-N-acetyl-alpha-D-muramate + NADP(+) = UDP-N-acetyl-3-O-(1-carboxyvinyl)-alpha-D-glucosamine + NADPH + H(+)</text>
        <dbReference type="Rhea" id="RHEA:12248"/>
        <dbReference type="ChEBI" id="CHEBI:15378"/>
        <dbReference type="ChEBI" id="CHEBI:57783"/>
        <dbReference type="ChEBI" id="CHEBI:58349"/>
        <dbReference type="ChEBI" id="CHEBI:68483"/>
        <dbReference type="ChEBI" id="CHEBI:70757"/>
        <dbReference type="EC" id="1.3.1.98"/>
    </reaction>
</comment>
<dbReference type="PROSITE" id="PS51387">
    <property type="entry name" value="FAD_PCMH"/>
    <property type="match status" value="1"/>
</dbReference>
<comment type="function">
    <text evidence="2 20">Cell wall formation.</text>
</comment>
<feature type="active site" evidence="20">
    <location>
        <position position="152"/>
    </location>
</feature>
<keyword evidence="9 20" id="KW-0132">Cell division</keyword>
<evidence type="ECO:0000256" key="1">
    <source>
        <dbReference type="ARBA" id="ARBA00001974"/>
    </source>
</evidence>
<keyword evidence="12 20" id="KW-0521">NADP</keyword>
<evidence type="ECO:0000256" key="9">
    <source>
        <dbReference type="ARBA" id="ARBA00022618"/>
    </source>
</evidence>
<comment type="similarity">
    <text evidence="5 20">Belongs to the MurB family.</text>
</comment>
<dbReference type="RefSeq" id="WP_113743160.1">
    <property type="nucleotide sequence ID" value="NZ_UAPV01000001.1"/>
</dbReference>
<evidence type="ECO:0000256" key="15">
    <source>
        <dbReference type="ARBA" id="ARBA00023002"/>
    </source>
</evidence>
<gene>
    <name evidence="20 22" type="primary">murB</name>
    <name evidence="22" type="ORF">NCTC13093_00308</name>
</gene>
<dbReference type="InterPro" id="IPR016166">
    <property type="entry name" value="FAD-bd_PCMH"/>
</dbReference>
<evidence type="ECO:0000256" key="4">
    <source>
        <dbReference type="ARBA" id="ARBA00004752"/>
    </source>
</evidence>
<evidence type="ECO:0000256" key="16">
    <source>
        <dbReference type="ARBA" id="ARBA00023306"/>
    </source>
</evidence>
<comment type="subcellular location">
    <subcellularLocation>
        <location evidence="3 20">Cytoplasm</location>
    </subcellularLocation>
</comment>
<feature type="domain" description="FAD-binding PCMH-type" evidence="21">
    <location>
        <begin position="12"/>
        <end position="176"/>
    </location>
</feature>
<dbReference type="NCBIfam" id="TIGR00179">
    <property type="entry name" value="murB"/>
    <property type="match status" value="1"/>
</dbReference>
<dbReference type="NCBIfam" id="NF000755">
    <property type="entry name" value="PRK00046.1"/>
    <property type="match status" value="1"/>
</dbReference>
<dbReference type="InterPro" id="IPR011601">
    <property type="entry name" value="MurB_C"/>
</dbReference>
<dbReference type="Gene3D" id="3.90.78.10">
    <property type="entry name" value="UDP-N-acetylenolpyruvoylglucosamine reductase, C-terminal domain"/>
    <property type="match status" value="1"/>
</dbReference>
<comment type="pathway">
    <text evidence="4 20">Cell wall biogenesis; peptidoglycan biosynthesis.</text>
</comment>
<dbReference type="InterPro" id="IPR036635">
    <property type="entry name" value="MurB_C_sf"/>
</dbReference>
<dbReference type="InterPro" id="IPR016167">
    <property type="entry name" value="FAD-bd_PCMH_sub1"/>
</dbReference>
<keyword evidence="13 20" id="KW-0133">Cell shape</keyword>
<dbReference type="GO" id="GO:0071949">
    <property type="term" value="F:FAD binding"/>
    <property type="evidence" value="ECO:0007669"/>
    <property type="project" value="InterPro"/>
</dbReference>
<keyword evidence="11 20" id="KW-0274">FAD</keyword>
<proteinExistence type="inferred from homology"/>
<dbReference type="HAMAP" id="MF_00037">
    <property type="entry name" value="MurB"/>
    <property type="match status" value="1"/>
</dbReference>
<dbReference type="InterPro" id="IPR006094">
    <property type="entry name" value="Oxid_FAD_bind_N"/>
</dbReference>
<dbReference type="Proteomes" id="UP000250086">
    <property type="component" value="Unassembled WGS sequence"/>
</dbReference>
<keyword evidence="15 20" id="KW-0560">Oxidoreductase</keyword>
<evidence type="ECO:0000256" key="11">
    <source>
        <dbReference type="ARBA" id="ARBA00022827"/>
    </source>
</evidence>
<evidence type="ECO:0000256" key="10">
    <source>
        <dbReference type="ARBA" id="ARBA00022630"/>
    </source>
</evidence>
<dbReference type="InterPro" id="IPR036318">
    <property type="entry name" value="FAD-bd_PCMH-like_sf"/>
</dbReference>
<organism evidence="22 23">
    <name type="scientific">Anaerobiospirillum thomasii</name>
    <dbReference type="NCBI Taxonomy" id="179995"/>
    <lineage>
        <taxon>Bacteria</taxon>
        <taxon>Pseudomonadati</taxon>
        <taxon>Pseudomonadota</taxon>
        <taxon>Gammaproteobacteria</taxon>
        <taxon>Aeromonadales</taxon>
        <taxon>Succinivibrionaceae</taxon>
        <taxon>Anaerobiospirillum</taxon>
    </lineage>
</organism>
<dbReference type="GO" id="GO:0005829">
    <property type="term" value="C:cytosol"/>
    <property type="evidence" value="ECO:0007669"/>
    <property type="project" value="TreeGrafter"/>
</dbReference>
<keyword evidence="17 20" id="KW-0961">Cell wall biogenesis/degradation</keyword>
<evidence type="ECO:0000256" key="18">
    <source>
        <dbReference type="ARBA" id="ARBA00031026"/>
    </source>
</evidence>
<sequence length="331" mass="36976">MFDLKLYNTFGLAVKAKDGIIVSDVSKLATIEDECCIILGTGSDVLFTEDFDGTVLINRLLDLNIEDKGDTVSVHVGGGYVLDDLIARLLEANIYGLENLSAVPGTVGAAPIQNVGAYGVEIGQFINSLEVYDLKYRLIYNMSHDECNFDYRHSYFKDNKDRKLFITKVHLNLFREFTPRLNYKGLSEHVVSTAQDVRNKIIGLRAMKLPDPKLVGNAGSFFKNPKVDKNTLECLLKSFSDMPYYVEDNGDYKVPAAYLIDRAGCRGITHGNAGTWEHQALVIVNRGNAKPLEIVALGKYICTQVKNTFDIDLEPEVRIYGRKGELSWSDL</sequence>
<evidence type="ECO:0000256" key="3">
    <source>
        <dbReference type="ARBA" id="ARBA00004496"/>
    </source>
</evidence>
<evidence type="ECO:0000256" key="13">
    <source>
        <dbReference type="ARBA" id="ARBA00022960"/>
    </source>
</evidence>
<evidence type="ECO:0000256" key="19">
    <source>
        <dbReference type="ARBA" id="ARBA00048914"/>
    </source>
</evidence>
<dbReference type="UniPathway" id="UPA00219"/>
<dbReference type="GO" id="GO:0009252">
    <property type="term" value="P:peptidoglycan biosynthetic process"/>
    <property type="evidence" value="ECO:0007669"/>
    <property type="project" value="UniProtKB-UniRule"/>
</dbReference>
<reference evidence="22 23" key="1">
    <citation type="submission" date="2018-06" db="EMBL/GenBank/DDBJ databases">
        <authorList>
            <consortium name="Pathogen Informatics"/>
            <person name="Doyle S."/>
        </authorList>
    </citation>
    <scope>NUCLEOTIDE SEQUENCE [LARGE SCALE GENOMIC DNA]</scope>
    <source>
        <strain evidence="22 23">NCTC13093</strain>
    </source>
</reference>
<dbReference type="PANTHER" id="PTHR21071:SF4">
    <property type="entry name" value="UDP-N-ACETYLENOLPYRUVOYLGLUCOSAMINE REDUCTASE"/>
    <property type="match status" value="1"/>
</dbReference>
<evidence type="ECO:0000256" key="2">
    <source>
        <dbReference type="ARBA" id="ARBA00003921"/>
    </source>
</evidence>
<keyword evidence="8 20" id="KW-0963">Cytoplasm</keyword>
<evidence type="ECO:0000256" key="8">
    <source>
        <dbReference type="ARBA" id="ARBA00022490"/>
    </source>
</evidence>
<dbReference type="PANTHER" id="PTHR21071">
    <property type="entry name" value="UDP-N-ACETYLENOLPYRUVOYLGLUCOSAMINE REDUCTASE"/>
    <property type="match status" value="1"/>
</dbReference>
<keyword evidence="23" id="KW-1185">Reference proteome</keyword>
<dbReference type="GO" id="GO:0008762">
    <property type="term" value="F:UDP-N-acetylmuramate dehydrogenase activity"/>
    <property type="evidence" value="ECO:0007669"/>
    <property type="project" value="UniProtKB-UniRule"/>
</dbReference>
<keyword evidence="10 20" id="KW-0285">Flavoprotein</keyword>
<dbReference type="EMBL" id="UAPV01000001">
    <property type="protein sequence ID" value="SPT68956.1"/>
    <property type="molecule type" value="Genomic_DNA"/>
</dbReference>
<dbReference type="Pfam" id="PF02873">
    <property type="entry name" value="MurB_C"/>
    <property type="match status" value="1"/>
</dbReference>
<dbReference type="EC" id="1.3.1.98" evidence="6 20"/>
<evidence type="ECO:0000259" key="21">
    <source>
        <dbReference type="PROSITE" id="PS51387"/>
    </source>
</evidence>
<evidence type="ECO:0000256" key="12">
    <source>
        <dbReference type="ARBA" id="ARBA00022857"/>
    </source>
</evidence>
<evidence type="ECO:0000256" key="6">
    <source>
        <dbReference type="ARBA" id="ARBA00012518"/>
    </source>
</evidence>
<dbReference type="Pfam" id="PF01565">
    <property type="entry name" value="FAD_binding_4"/>
    <property type="match status" value="1"/>
</dbReference>
<keyword evidence="14 20" id="KW-0573">Peptidoglycan synthesis</keyword>
<evidence type="ECO:0000256" key="5">
    <source>
        <dbReference type="ARBA" id="ARBA00010485"/>
    </source>
</evidence>
<dbReference type="InterPro" id="IPR016169">
    <property type="entry name" value="FAD-bd_PCMH_sub2"/>
</dbReference>
<dbReference type="Gene3D" id="3.30.43.10">
    <property type="entry name" value="Uridine Diphospho-n-acetylenolpyruvylglucosamine Reductase, domain 2"/>
    <property type="match status" value="1"/>
</dbReference>
<comment type="cofactor">
    <cofactor evidence="1 20">
        <name>FAD</name>
        <dbReference type="ChEBI" id="CHEBI:57692"/>
    </cofactor>
</comment>
<evidence type="ECO:0000256" key="17">
    <source>
        <dbReference type="ARBA" id="ARBA00023316"/>
    </source>
</evidence>
<evidence type="ECO:0000313" key="23">
    <source>
        <dbReference type="Proteomes" id="UP000250086"/>
    </source>
</evidence>
<accession>A0A2X0V766</accession>
<evidence type="ECO:0000313" key="22">
    <source>
        <dbReference type="EMBL" id="SPT68956.1"/>
    </source>
</evidence>
<dbReference type="Gene3D" id="3.30.465.10">
    <property type="match status" value="1"/>
</dbReference>
<dbReference type="InterPro" id="IPR003170">
    <property type="entry name" value="MurB"/>
</dbReference>
<feature type="active site" evidence="20">
    <location>
        <position position="316"/>
    </location>
</feature>
<evidence type="ECO:0000256" key="7">
    <source>
        <dbReference type="ARBA" id="ARBA00015188"/>
    </source>
</evidence>
<evidence type="ECO:0000256" key="14">
    <source>
        <dbReference type="ARBA" id="ARBA00022984"/>
    </source>
</evidence>
<dbReference type="AlphaFoldDB" id="A0A2X0V766"/>
<name>A0A2X0V766_9GAMM</name>
<evidence type="ECO:0000256" key="20">
    <source>
        <dbReference type="HAMAP-Rule" id="MF_00037"/>
    </source>
</evidence>
<dbReference type="GO" id="GO:0051301">
    <property type="term" value="P:cell division"/>
    <property type="evidence" value="ECO:0007669"/>
    <property type="project" value="UniProtKB-KW"/>
</dbReference>
<keyword evidence="16 20" id="KW-0131">Cell cycle</keyword>